<dbReference type="OrthoDB" id="10345161at2759"/>
<proteinExistence type="predicted"/>
<accession>A0A067CRU1</accession>
<evidence type="ECO:0000256" key="1">
    <source>
        <dbReference type="SAM" id="Phobius"/>
    </source>
</evidence>
<sequence>MMTADDDEILPAPRTPRRQRPAALRKLRYFWGLDARTPFTVPSMDRLLERTQRNAVAFFMSYIFFLVCFLIAVLAVGGSLWFAAWAISSLLHAVCRNTSARDVEGSAVPEYDRLPI</sequence>
<gene>
    <name evidence="2" type="ORF">SPRG_19891</name>
</gene>
<reference evidence="2 3" key="1">
    <citation type="journal article" date="2013" name="PLoS Genet.">
        <title>Distinctive expansion of potential virulence genes in the genome of the oomycete fish pathogen Saprolegnia parasitica.</title>
        <authorList>
            <person name="Jiang R.H."/>
            <person name="de Bruijn I."/>
            <person name="Haas B.J."/>
            <person name="Belmonte R."/>
            <person name="Lobach L."/>
            <person name="Christie J."/>
            <person name="van den Ackerveken G."/>
            <person name="Bottin A."/>
            <person name="Bulone V."/>
            <person name="Diaz-Moreno S.M."/>
            <person name="Dumas B."/>
            <person name="Fan L."/>
            <person name="Gaulin E."/>
            <person name="Govers F."/>
            <person name="Grenville-Briggs L.J."/>
            <person name="Horner N.R."/>
            <person name="Levin J.Z."/>
            <person name="Mammella M."/>
            <person name="Meijer H.J."/>
            <person name="Morris P."/>
            <person name="Nusbaum C."/>
            <person name="Oome S."/>
            <person name="Phillips A.J."/>
            <person name="van Rooyen D."/>
            <person name="Rzeszutek E."/>
            <person name="Saraiva M."/>
            <person name="Secombes C.J."/>
            <person name="Seidl M.F."/>
            <person name="Snel B."/>
            <person name="Stassen J.H."/>
            <person name="Sykes S."/>
            <person name="Tripathy S."/>
            <person name="van den Berg H."/>
            <person name="Vega-Arreguin J.C."/>
            <person name="Wawra S."/>
            <person name="Young S.K."/>
            <person name="Zeng Q."/>
            <person name="Dieguez-Uribeondo J."/>
            <person name="Russ C."/>
            <person name="Tyler B.M."/>
            <person name="van West P."/>
        </authorList>
    </citation>
    <scope>NUCLEOTIDE SEQUENCE [LARGE SCALE GENOMIC DNA]</scope>
    <source>
        <strain evidence="2 3">CBS 223.65</strain>
    </source>
</reference>
<evidence type="ECO:0000313" key="3">
    <source>
        <dbReference type="Proteomes" id="UP000030745"/>
    </source>
</evidence>
<dbReference type="VEuPathDB" id="FungiDB:SPRG_19891"/>
<dbReference type="EMBL" id="KK583207">
    <property type="protein sequence ID" value="KDO29221.1"/>
    <property type="molecule type" value="Genomic_DNA"/>
</dbReference>
<dbReference type="Proteomes" id="UP000030745">
    <property type="component" value="Unassembled WGS sequence"/>
</dbReference>
<dbReference type="KEGG" id="spar:SPRG_19891"/>
<organism evidence="2 3">
    <name type="scientific">Saprolegnia parasitica (strain CBS 223.65)</name>
    <dbReference type="NCBI Taxonomy" id="695850"/>
    <lineage>
        <taxon>Eukaryota</taxon>
        <taxon>Sar</taxon>
        <taxon>Stramenopiles</taxon>
        <taxon>Oomycota</taxon>
        <taxon>Saprolegniomycetes</taxon>
        <taxon>Saprolegniales</taxon>
        <taxon>Saprolegniaceae</taxon>
        <taxon>Saprolegnia</taxon>
    </lineage>
</organism>
<evidence type="ECO:0000313" key="2">
    <source>
        <dbReference type="EMBL" id="KDO29221.1"/>
    </source>
</evidence>
<dbReference type="GeneID" id="24141155"/>
<keyword evidence="1" id="KW-0812">Transmembrane</keyword>
<keyword evidence="3" id="KW-1185">Reference proteome</keyword>
<dbReference type="AlphaFoldDB" id="A0A067CRU1"/>
<name>A0A067CRU1_SAPPC</name>
<evidence type="ECO:0008006" key="4">
    <source>
        <dbReference type="Google" id="ProtNLM"/>
    </source>
</evidence>
<dbReference type="RefSeq" id="XP_012200118.1">
    <property type="nucleotide sequence ID" value="XM_012344728.1"/>
</dbReference>
<keyword evidence="1" id="KW-0472">Membrane</keyword>
<protein>
    <recommendedName>
        <fullName evidence="4">PRA1 family protein</fullName>
    </recommendedName>
</protein>
<feature type="transmembrane region" description="Helical" evidence="1">
    <location>
        <begin position="56"/>
        <end position="82"/>
    </location>
</feature>
<dbReference type="OMA" id="LWFAAWA"/>
<keyword evidence="1" id="KW-1133">Transmembrane helix</keyword>